<sequence length="138" mass="14359">MIDVPGKIFALDGDYAIVRVQESGCGRCHETGGCGGTNIATLFCHAPRSFRVLNPGNSAIGDSVSIVIDEGAVRRSAALAYGLPLLLLFIGALGGSALAGETGAIVGSVSGLFFSWLAMRFALLRGTPDQRSQPYIRS</sequence>
<dbReference type="Pfam" id="PF04246">
    <property type="entry name" value="RseC_MucC"/>
    <property type="match status" value="1"/>
</dbReference>
<dbReference type="RefSeq" id="WP_186411213.1">
    <property type="nucleotide sequence ID" value="NZ_FLQY01000192.1"/>
</dbReference>
<dbReference type="EMBL" id="FLQY01000192">
    <property type="protein sequence ID" value="SBT08382.1"/>
    <property type="molecule type" value="Genomic_DNA"/>
</dbReference>
<gene>
    <name evidence="2" type="ORF">PROAA_2710002</name>
</gene>
<name>A0A1A8XUY1_9RHOO</name>
<keyword evidence="1" id="KW-0472">Membrane</keyword>
<accession>A0A1A8XUY1</accession>
<dbReference type="AlphaFoldDB" id="A0A1A8XUY1"/>
<reference evidence="2 3" key="1">
    <citation type="submission" date="2016-06" db="EMBL/GenBank/DDBJ databases">
        <authorList>
            <person name="Kjaerup R.B."/>
            <person name="Dalgaard T.S."/>
            <person name="Juul-Madsen H.R."/>
        </authorList>
    </citation>
    <scope>NUCLEOTIDE SEQUENCE [LARGE SCALE GENOMIC DNA]</scope>
    <source>
        <strain evidence="2">2</strain>
    </source>
</reference>
<evidence type="ECO:0000256" key="1">
    <source>
        <dbReference type="SAM" id="Phobius"/>
    </source>
</evidence>
<protein>
    <submittedName>
        <fullName evidence="2">Positive regulator of sigma E, RseC/MucC</fullName>
    </submittedName>
</protein>
<evidence type="ECO:0000313" key="2">
    <source>
        <dbReference type="EMBL" id="SBT08382.1"/>
    </source>
</evidence>
<keyword evidence="3" id="KW-1185">Reference proteome</keyword>
<organism evidence="2 3">
    <name type="scientific">Candidatus Propionivibrio aalborgensis</name>
    <dbReference type="NCBI Taxonomy" id="1860101"/>
    <lineage>
        <taxon>Bacteria</taxon>
        <taxon>Pseudomonadati</taxon>
        <taxon>Pseudomonadota</taxon>
        <taxon>Betaproteobacteria</taxon>
        <taxon>Rhodocyclales</taxon>
        <taxon>Rhodocyclaceae</taxon>
        <taxon>Propionivibrio</taxon>
    </lineage>
</organism>
<proteinExistence type="predicted"/>
<dbReference type="PANTHER" id="PTHR35867:SF1">
    <property type="entry name" value="PROTEIN RSEC"/>
    <property type="match status" value="1"/>
</dbReference>
<dbReference type="Proteomes" id="UP000199600">
    <property type="component" value="Unassembled WGS sequence"/>
</dbReference>
<keyword evidence="1" id="KW-1133">Transmembrane helix</keyword>
<keyword evidence="1" id="KW-0812">Transmembrane</keyword>
<dbReference type="PIRSF" id="PIRSF004923">
    <property type="entry name" value="RseC"/>
    <property type="match status" value="1"/>
</dbReference>
<evidence type="ECO:0000313" key="3">
    <source>
        <dbReference type="Proteomes" id="UP000199600"/>
    </source>
</evidence>
<dbReference type="InterPro" id="IPR007359">
    <property type="entry name" value="SigmaE_reg_RseC_MucC"/>
</dbReference>
<dbReference type="PANTHER" id="PTHR35867">
    <property type="entry name" value="PROTEIN RSEC"/>
    <property type="match status" value="1"/>
</dbReference>
<feature type="transmembrane region" description="Helical" evidence="1">
    <location>
        <begin position="78"/>
        <end position="98"/>
    </location>
</feature>
<feature type="transmembrane region" description="Helical" evidence="1">
    <location>
        <begin position="104"/>
        <end position="123"/>
    </location>
</feature>
<dbReference type="InterPro" id="IPR026268">
    <property type="entry name" value="RseC"/>
</dbReference>